<evidence type="ECO:0000256" key="5">
    <source>
        <dbReference type="ARBA" id="ARBA00023306"/>
    </source>
</evidence>
<evidence type="ECO:0000313" key="8">
    <source>
        <dbReference type="Proteomes" id="UP000800092"/>
    </source>
</evidence>
<evidence type="ECO:0000256" key="4">
    <source>
        <dbReference type="ARBA" id="ARBA00022786"/>
    </source>
</evidence>
<organism evidence="7 8">
    <name type="scientific">Viridothelium virens</name>
    <name type="common">Speckled blister lichen</name>
    <name type="synonym">Trypethelium virens</name>
    <dbReference type="NCBI Taxonomy" id="1048519"/>
    <lineage>
        <taxon>Eukaryota</taxon>
        <taxon>Fungi</taxon>
        <taxon>Dikarya</taxon>
        <taxon>Ascomycota</taxon>
        <taxon>Pezizomycotina</taxon>
        <taxon>Dothideomycetes</taxon>
        <taxon>Dothideomycetes incertae sedis</taxon>
        <taxon>Trypetheliales</taxon>
        <taxon>Trypetheliaceae</taxon>
        <taxon>Viridothelium</taxon>
    </lineage>
</organism>
<sequence>LREISTLASWTVSTSKPGCGVAALRSPSTDTFWQSDGPQPHTVSLHFFKQVAIVALRVYLDFEADESYTPTRMQFLAGTGPHDLQEWAEMRFEQPKGWIDVDFEGEDERVKAQRYWDRRPALRAFLLQVRILDNHQNGKDTHMRGLQVYARD</sequence>
<dbReference type="GO" id="GO:0051301">
    <property type="term" value="P:cell division"/>
    <property type="evidence" value="ECO:0007669"/>
    <property type="project" value="UniProtKB-KW"/>
</dbReference>
<dbReference type="CDD" id="cd08366">
    <property type="entry name" value="APC10"/>
    <property type="match status" value="1"/>
</dbReference>
<dbReference type="GO" id="GO:0070979">
    <property type="term" value="P:protein K11-linked ubiquitination"/>
    <property type="evidence" value="ECO:0007669"/>
    <property type="project" value="TreeGrafter"/>
</dbReference>
<dbReference type="InterPro" id="IPR004939">
    <property type="entry name" value="APC_su10/DOC_dom"/>
</dbReference>
<proteinExistence type="inferred from homology"/>
<evidence type="ECO:0000259" key="6">
    <source>
        <dbReference type="PROSITE" id="PS51284"/>
    </source>
</evidence>
<evidence type="ECO:0000256" key="2">
    <source>
        <dbReference type="ARBA" id="ARBA00022618"/>
    </source>
</evidence>
<dbReference type="Pfam" id="PF03256">
    <property type="entry name" value="ANAPC10"/>
    <property type="match status" value="1"/>
</dbReference>
<feature type="non-terminal residue" evidence="7">
    <location>
        <position position="1"/>
    </location>
</feature>
<protein>
    <submittedName>
        <fullName evidence="7">Galactose-binding like protein</fullName>
    </submittedName>
</protein>
<feature type="non-terminal residue" evidence="7">
    <location>
        <position position="152"/>
    </location>
</feature>
<gene>
    <name evidence="7" type="ORF">EV356DRAFT_429026</name>
</gene>
<keyword evidence="4" id="KW-0833">Ubl conjugation pathway</keyword>
<dbReference type="GO" id="GO:0005680">
    <property type="term" value="C:anaphase-promoting complex"/>
    <property type="evidence" value="ECO:0007669"/>
    <property type="project" value="InterPro"/>
</dbReference>
<reference evidence="7" key="1">
    <citation type="journal article" date="2020" name="Stud. Mycol.">
        <title>101 Dothideomycetes genomes: a test case for predicting lifestyles and emergence of pathogens.</title>
        <authorList>
            <person name="Haridas S."/>
            <person name="Albert R."/>
            <person name="Binder M."/>
            <person name="Bloem J."/>
            <person name="Labutti K."/>
            <person name="Salamov A."/>
            <person name="Andreopoulos B."/>
            <person name="Baker S."/>
            <person name="Barry K."/>
            <person name="Bills G."/>
            <person name="Bluhm B."/>
            <person name="Cannon C."/>
            <person name="Castanera R."/>
            <person name="Culley D."/>
            <person name="Daum C."/>
            <person name="Ezra D."/>
            <person name="Gonzalez J."/>
            <person name="Henrissat B."/>
            <person name="Kuo A."/>
            <person name="Liang C."/>
            <person name="Lipzen A."/>
            <person name="Lutzoni F."/>
            <person name="Magnuson J."/>
            <person name="Mondo S."/>
            <person name="Nolan M."/>
            <person name="Ohm R."/>
            <person name="Pangilinan J."/>
            <person name="Park H.-J."/>
            <person name="Ramirez L."/>
            <person name="Alfaro M."/>
            <person name="Sun H."/>
            <person name="Tritt A."/>
            <person name="Yoshinaga Y."/>
            <person name="Zwiers L.-H."/>
            <person name="Turgeon B."/>
            <person name="Goodwin S."/>
            <person name="Spatafora J."/>
            <person name="Crous P."/>
            <person name="Grigoriev I."/>
        </authorList>
    </citation>
    <scope>NUCLEOTIDE SEQUENCE</scope>
    <source>
        <strain evidence="7">Tuck. ex Michener</strain>
    </source>
</reference>
<keyword evidence="2" id="KW-0132">Cell division</keyword>
<dbReference type="PROSITE" id="PS51284">
    <property type="entry name" value="DOC"/>
    <property type="match status" value="1"/>
</dbReference>
<dbReference type="InterPro" id="IPR016901">
    <property type="entry name" value="APC10/Doc1"/>
</dbReference>
<dbReference type="SUPFAM" id="SSF49785">
    <property type="entry name" value="Galactose-binding domain-like"/>
    <property type="match status" value="1"/>
</dbReference>
<keyword evidence="5" id="KW-0131">Cell cycle</keyword>
<evidence type="ECO:0000256" key="3">
    <source>
        <dbReference type="ARBA" id="ARBA00022776"/>
    </source>
</evidence>
<name>A0A6A6GWC5_VIRVR</name>
<dbReference type="Proteomes" id="UP000800092">
    <property type="component" value="Unassembled WGS sequence"/>
</dbReference>
<keyword evidence="3" id="KW-0498">Mitosis</keyword>
<evidence type="ECO:0000313" key="7">
    <source>
        <dbReference type="EMBL" id="KAF2230086.1"/>
    </source>
</evidence>
<dbReference type="SMART" id="SM01337">
    <property type="entry name" value="APC10"/>
    <property type="match status" value="1"/>
</dbReference>
<dbReference type="PIRSF" id="PIRSF028841">
    <property type="entry name" value="APC10_sub"/>
    <property type="match status" value="1"/>
</dbReference>
<accession>A0A6A6GWC5</accession>
<evidence type="ECO:0000256" key="1">
    <source>
        <dbReference type="ARBA" id="ARBA00006762"/>
    </source>
</evidence>
<dbReference type="PANTHER" id="PTHR12936">
    <property type="entry name" value="ANAPHASE-PROMOTING COMPLEX 10"/>
    <property type="match status" value="1"/>
</dbReference>
<feature type="domain" description="DOC" evidence="6">
    <location>
        <begin position="1"/>
        <end position="152"/>
    </location>
</feature>
<dbReference type="EMBL" id="ML991848">
    <property type="protein sequence ID" value="KAF2230086.1"/>
    <property type="molecule type" value="Genomic_DNA"/>
</dbReference>
<comment type="similarity">
    <text evidence="1">Belongs to the APC10 family.</text>
</comment>
<dbReference type="GO" id="GO:0031145">
    <property type="term" value="P:anaphase-promoting complex-dependent catabolic process"/>
    <property type="evidence" value="ECO:0007669"/>
    <property type="project" value="InterPro"/>
</dbReference>
<keyword evidence="8" id="KW-1185">Reference proteome</keyword>
<dbReference type="PANTHER" id="PTHR12936:SF0">
    <property type="entry name" value="ANAPHASE-PROMOTING COMPLEX SUBUNIT 10"/>
    <property type="match status" value="1"/>
</dbReference>
<dbReference type="InterPro" id="IPR008979">
    <property type="entry name" value="Galactose-bd-like_sf"/>
</dbReference>
<dbReference type="AlphaFoldDB" id="A0A6A6GWC5"/>
<dbReference type="Gene3D" id="2.60.120.260">
    <property type="entry name" value="Galactose-binding domain-like"/>
    <property type="match status" value="1"/>
</dbReference>
<dbReference type="OrthoDB" id="24948at2759"/>